<dbReference type="InterPro" id="IPR043504">
    <property type="entry name" value="Peptidase_S1_PA_chymotrypsin"/>
</dbReference>
<dbReference type="PATRIC" id="fig|1348663.4.peg.7365"/>
<comment type="caution">
    <text evidence="3">The sequence shown here is derived from an EMBL/GenBank/DDBJ whole genome shotgun (WGS) entry which is preliminary data.</text>
</comment>
<feature type="domain" description="Peptidase S1" evidence="2">
    <location>
        <begin position="146"/>
        <end position="367"/>
    </location>
</feature>
<feature type="signal peptide" evidence="1">
    <location>
        <begin position="1"/>
        <end position="19"/>
    </location>
</feature>
<dbReference type="Gene3D" id="2.40.10.10">
    <property type="entry name" value="Trypsin-like serine proteases"/>
    <property type="match status" value="1"/>
</dbReference>
<dbReference type="HOGENOM" id="CLU_428889_0_0_11"/>
<accession>A0A066YRT5</accession>
<dbReference type="GO" id="GO:0004252">
    <property type="term" value="F:serine-type endopeptidase activity"/>
    <property type="evidence" value="ECO:0007669"/>
    <property type="project" value="InterPro"/>
</dbReference>
<evidence type="ECO:0000259" key="2">
    <source>
        <dbReference type="PROSITE" id="PS50240"/>
    </source>
</evidence>
<dbReference type="InterPro" id="IPR001254">
    <property type="entry name" value="Trypsin_dom"/>
</dbReference>
<organism evidence="3 4">
    <name type="scientific">Kitasatospora cheerisanensis KCTC 2395</name>
    <dbReference type="NCBI Taxonomy" id="1348663"/>
    <lineage>
        <taxon>Bacteria</taxon>
        <taxon>Bacillati</taxon>
        <taxon>Actinomycetota</taxon>
        <taxon>Actinomycetes</taxon>
        <taxon>Kitasatosporales</taxon>
        <taxon>Streptomycetaceae</taxon>
        <taxon>Kitasatospora</taxon>
    </lineage>
</organism>
<dbReference type="GO" id="GO:0006508">
    <property type="term" value="P:proteolysis"/>
    <property type="evidence" value="ECO:0007669"/>
    <property type="project" value="InterPro"/>
</dbReference>
<dbReference type="eggNOG" id="COG5640">
    <property type="taxonomic scope" value="Bacteria"/>
</dbReference>
<dbReference type="SUPFAM" id="SSF50494">
    <property type="entry name" value="Trypsin-like serine proteases"/>
    <property type="match status" value="1"/>
</dbReference>
<evidence type="ECO:0000313" key="4">
    <source>
        <dbReference type="Proteomes" id="UP000027178"/>
    </source>
</evidence>
<proteinExistence type="predicted"/>
<dbReference type="eggNOG" id="COG5563">
    <property type="taxonomic scope" value="Bacteria"/>
</dbReference>
<reference evidence="3 4" key="1">
    <citation type="submission" date="2014-05" db="EMBL/GenBank/DDBJ databases">
        <title>Draft Genome Sequence of Kitasatospora cheerisanensis KCTC 2395.</title>
        <authorList>
            <person name="Nam D.H."/>
        </authorList>
    </citation>
    <scope>NUCLEOTIDE SEQUENCE [LARGE SCALE GENOMIC DNA]</scope>
    <source>
        <strain evidence="3 4">KCTC 2395</strain>
    </source>
</reference>
<protein>
    <recommendedName>
        <fullName evidence="2">Peptidase S1 domain-containing protein</fullName>
    </recommendedName>
</protein>
<dbReference type="Proteomes" id="UP000027178">
    <property type="component" value="Unassembled WGS sequence"/>
</dbReference>
<dbReference type="RefSeq" id="WP_051653823.1">
    <property type="nucleotide sequence ID" value="NZ_KK853997.1"/>
</dbReference>
<evidence type="ECO:0000256" key="1">
    <source>
        <dbReference type="SAM" id="SignalP"/>
    </source>
</evidence>
<dbReference type="InterPro" id="IPR009003">
    <property type="entry name" value="Peptidase_S1_PA"/>
</dbReference>
<gene>
    <name evidence="3" type="ORF">KCH_76160</name>
</gene>
<sequence length="676" mass="68212">MLAALLAIPGAVAATPAAAEEAPPPLAVETFAYPDAAKILAEQSLTVKTGDGNIKLADCASESGLVRVVRQVASPAEVCFKVTGPSGYLAVETANVINIKGDSHAIKATLSTDGATSSVDIAKNNWTPVGEADNQTGNKPAMLLELVAGDGPAAPTPTPEFPAVGALAVGAPGRAASRGCTGTLVDPQWVLTSTGCIADPFRPNADLPIFNQGTPATRTTFTVGGHTVDVAEFGTHTDRKAVLARLATPVTDVTPLKIAASAPAAGDTLKAAGFGRNATSWWSAAPRTTTQTVGTLSATDIDLAPAAGAAPICAGDTGAPLVNAAGTISGVVSRAWQGGCAGTASAQNGARAIRADGLGSWLLAARATDPGWKASVLVNGGNGALYRAVRLADGSTTDFTDIQARTGASGGVKAFAETGVNNETHLFALGNDGHLWHSALRPERPWPAAAVIASPRTDLTGSGRTLTGITAVSAVSIGWDLHVVVVADGKVHHTMRDSNGTWSGWGDVQTVAGSIGTVTTVAIAGVGNELQVVAVAGGKAYHTVRAAAGTWSGWGDVAQAAGATGPISGVTVAGSGNDAHIAVLVDNGARQFHTIRRADRTWQPFADLAGVWGGLTATSISASTVDGQVQFTVTTGDDRLLWTARRADATWAQVTALNLAGTSGAHNRSAVTGYIV</sequence>
<dbReference type="Pfam" id="PF00089">
    <property type="entry name" value="Trypsin"/>
    <property type="match status" value="1"/>
</dbReference>
<evidence type="ECO:0000313" key="3">
    <source>
        <dbReference type="EMBL" id="KDN80640.1"/>
    </source>
</evidence>
<dbReference type="AlphaFoldDB" id="A0A066YRT5"/>
<feature type="chain" id="PRO_5001631856" description="Peptidase S1 domain-containing protein" evidence="1">
    <location>
        <begin position="20"/>
        <end position="676"/>
    </location>
</feature>
<name>A0A066YRT5_9ACTN</name>
<dbReference type="EMBL" id="JNBY01000168">
    <property type="protein sequence ID" value="KDN80640.1"/>
    <property type="molecule type" value="Genomic_DNA"/>
</dbReference>
<dbReference type="OrthoDB" id="9815928at2"/>
<dbReference type="SUPFAM" id="SSF89372">
    <property type="entry name" value="Fucose-specific lectin"/>
    <property type="match status" value="1"/>
</dbReference>
<dbReference type="SMART" id="SM00020">
    <property type="entry name" value="Tryp_SPc"/>
    <property type="match status" value="1"/>
</dbReference>
<dbReference type="PROSITE" id="PS50240">
    <property type="entry name" value="TRYPSIN_DOM"/>
    <property type="match status" value="1"/>
</dbReference>
<keyword evidence="1" id="KW-0732">Signal</keyword>
<keyword evidence="4" id="KW-1185">Reference proteome</keyword>